<proteinExistence type="predicted"/>
<gene>
    <name evidence="2" type="ORF">UE46_03390</name>
</gene>
<keyword evidence="3" id="KW-1185">Reference proteome</keyword>
<dbReference type="Gene3D" id="3.40.630.30">
    <property type="match status" value="1"/>
</dbReference>
<dbReference type="RefSeq" id="WP_036063084.1">
    <property type="nucleotide sequence ID" value="NZ_CP011102.1"/>
</dbReference>
<keyword evidence="2" id="KW-0808">Transferase</keyword>
<organism evidence="2 3">
    <name type="scientific">Listeria weihenstephanensis</name>
    <dbReference type="NCBI Taxonomy" id="1006155"/>
    <lineage>
        <taxon>Bacteria</taxon>
        <taxon>Bacillati</taxon>
        <taxon>Bacillota</taxon>
        <taxon>Bacilli</taxon>
        <taxon>Bacillales</taxon>
        <taxon>Listeriaceae</taxon>
        <taxon>Listeria</taxon>
    </lineage>
</organism>
<sequence>MESYTYLLAENQIIKTERLILRPITFADAKAMFDYASDEETTRFVFDTHQTIDTTRQSIAEFFIAAPIGKYGIEIAETSAFIGTIDIRVDQLNKSGFLGYALNKSYWGNGYMTEAGFAMLDLAFKILELERVTSLHDVRNPASGNVMKRLGMTYEGTLRKNRFVKKEFVDDAHYSILKEEYQH</sequence>
<name>A0A1S7FRY7_9LIST</name>
<dbReference type="InterPro" id="IPR000182">
    <property type="entry name" value="GNAT_dom"/>
</dbReference>
<dbReference type="InterPro" id="IPR016181">
    <property type="entry name" value="Acyl_CoA_acyltransferase"/>
</dbReference>
<dbReference type="Pfam" id="PF13302">
    <property type="entry name" value="Acetyltransf_3"/>
    <property type="match status" value="1"/>
</dbReference>
<evidence type="ECO:0000313" key="3">
    <source>
        <dbReference type="Proteomes" id="UP000223060"/>
    </source>
</evidence>
<evidence type="ECO:0000313" key="2">
    <source>
        <dbReference type="EMBL" id="AQY50173.1"/>
    </source>
</evidence>
<dbReference type="AlphaFoldDB" id="A0A1S7FRY7"/>
<evidence type="ECO:0000259" key="1">
    <source>
        <dbReference type="PROSITE" id="PS51186"/>
    </source>
</evidence>
<accession>A0A1S7FRY7</accession>
<dbReference type="PROSITE" id="PS51186">
    <property type="entry name" value="GNAT"/>
    <property type="match status" value="1"/>
</dbReference>
<dbReference type="Proteomes" id="UP000223060">
    <property type="component" value="Chromosome"/>
</dbReference>
<dbReference type="SUPFAM" id="SSF55729">
    <property type="entry name" value="Acyl-CoA N-acyltransferases (Nat)"/>
    <property type="match status" value="1"/>
</dbReference>
<feature type="domain" description="N-acetyltransferase" evidence="1">
    <location>
        <begin position="19"/>
        <end position="170"/>
    </location>
</feature>
<dbReference type="EMBL" id="CP011102">
    <property type="protein sequence ID" value="AQY50173.1"/>
    <property type="molecule type" value="Genomic_DNA"/>
</dbReference>
<dbReference type="PANTHER" id="PTHR43792">
    <property type="entry name" value="GNAT FAMILY, PUTATIVE (AFU_ORTHOLOGUE AFUA_3G00765)-RELATED-RELATED"/>
    <property type="match status" value="1"/>
</dbReference>
<dbReference type="KEGG" id="lwi:UE46_03390"/>
<protein>
    <submittedName>
        <fullName evidence="2">Acetyltransferase</fullName>
    </submittedName>
</protein>
<reference evidence="3" key="1">
    <citation type="submission" date="2015-03" db="EMBL/GenBank/DDBJ databases">
        <authorList>
            <person name="Ferrari E."/>
            <person name="Walter M.C."/>
            <person name="Huptas C."/>
            <person name="Scherer S."/>
            <person name="Mueller-Herbst S."/>
        </authorList>
    </citation>
    <scope>NUCLEOTIDE SEQUENCE [LARGE SCALE GENOMIC DNA]</scope>
    <source>
        <strain evidence="3">LWP01</strain>
    </source>
</reference>
<dbReference type="InterPro" id="IPR051531">
    <property type="entry name" value="N-acetyltransferase"/>
</dbReference>
<dbReference type="GO" id="GO:0016747">
    <property type="term" value="F:acyltransferase activity, transferring groups other than amino-acyl groups"/>
    <property type="evidence" value="ECO:0007669"/>
    <property type="project" value="InterPro"/>
</dbReference>